<keyword evidence="1" id="KW-1185">Reference proteome</keyword>
<organism evidence="1 2">
    <name type="scientific">Romanomermis culicivorax</name>
    <name type="common">Nematode worm</name>
    <dbReference type="NCBI Taxonomy" id="13658"/>
    <lineage>
        <taxon>Eukaryota</taxon>
        <taxon>Metazoa</taxon>
        <taxon>Ecdysozoa</taxon>
        <taxon>Nematoda</taxon>
        <taxon>Enoplea</taxon>
        <taxon>Dorylaimia</taxon>
        <taxon>Mermithida</taxon>
        <taxon>Mermithoidea</taxon>
        <taxon>Mermithidae</taxon>
        <taxon>Romanomermis</taxon>
    </lineage>
</organism>
<protein>
    <submittedName>
        <fullName evidence="2">Uncharacterized protein</fullName>
    </submittedName>
</protein>
<dbReference type="Proteomes" id="UP000887565">
    <property type="component" value="Unplaced"/>
</dbReference>
<sequence length="81" mass="8349">MNESTPIQPAAMDAETTTAMDQTLTDIPEESTINQSTSMDVVSAEPAETLPPMAPAVDPHIHLATPAMLPGPPIIATIAAA</sequence>
<proteinExistence type="predicted"/>
<evidence type="ECO:0000313" key="2">
    <source>
        <dbReference type="WBParaSite" id="nRc.2.0.1.t48063-RA"/>
    </source>
</evidence>
<dbReference type="AlphaFoldDB" id="A0A915LCJ4"/>
<evidence type="ECO:0000313" key="1">
    <source>
        <dbReference type="Proteomes" id="UP000887565"/>
    </source>
</evidence>
<accession>A0A915LCJ4</accession>
<dbReference type="WBParaSite" id="nRc.2.0.1.t48063-RA">
    <property type="protein sequence ID" value="nRc.2.0.1.t48063-RA"/>
    <property type="gene ID" value="nRc.2.0.1.g48063"/>
</dbReference>
<reference evidence="2" key="1">
    <citation type="submission" date="2022-11" db="UniProtKB">
        <authorList>
            <consortium name="WormBaseParasite"/>
        </authorList>
    </citation>
    <scope>IDENTIFICATION</scope>
</reference>
<name>A0A915LCJ4_ROMCU</name>